<name>A0A972JIB7_9GAMM</name>
<keyword evidence="1" id="KW-0812">Transmembrane</keyword>
<organism evidence="3 4">
    <name type="scientific">Shewanella salipaludis</name>
    <dbReference type="NCBI Taxonomy" id="2723052"/>
    <lineage>
        <taxon>Bacteria</taxon>
        <taxon>Pseudomonadati</taxon>
        <taxon>Pseudomonadota</taxon>
        <taxon>Gammaproteobacteria</taxon>
        <taxon>Alteromonadales</taxon>
        <taxon>Shewanellaceae</taxon>
        <taxon>Shewanella</taxon>
    </lineage>
</organism>
<keyword evidence="1" id="KW-0472">Membrane</keyword>
<dbReference type="Pfam" id="PF07811">
    <property type="entry name" value="TadE"/>
    <property type="match status" value="1"/>
</dbReference>
<protein>
    <submittedName>
        <fullName evidence="3">Pilus assembly protein</fullName>
    </submittedName>
</protein>
<evidence type="ECO:0000256" key="1">
    <source>
        <dbReference type="SAM" id="Phobius"/>
    </source>
</evidence>
<reference evidence="3" key="1">
    <citation type="submission" date="2020-04" db="EMBL/GenBank/DDBJ databases">
        <title>Description of Shewanella salipaludis sp. nov., isolated from a salt marsh.</title>
        <authorList>
            <person name="Park S."/>
            <person name="Yoon J.-H."/>
        </authorList>
    </citation>
    <scope>NUCLEOTIDE SEQUENCE</scope>
    <source>
        <strain evidence="3">SHSM-M6</strain>
    </source>
</reference>
<dbReference type="EMBL" id="JAAXYH010000003">
    <property type="protein sequence ID" value="NMH64838.1"/>
    <property type="molecule type" value="Genomic_DNA"/>
</dbReference>
<dbReference type="Proteomes" id="UP000737113">
    <property type="component" value="Unassembled WGS sequence"/>
</dbReference>
<feature type="transmembrane region" description="Helical" evidence="1">
    <location>
        <begin position="12"/>
        <end position="34"/>
    </location>
</feature>
<proteinExistence type="predicted"/>
<keyword evidence="1" id="KW-1133">Transmembrane helix</keyword>
<evidence type="ECO:0000313" key="3">
    <source>
        <dbReference type="EMBL" id="NMH64838.1"/>
    </source>
</evidence>
<accession>A0A972JIB7</accession>
<keyword evidence="4" id="KW-1185">Reference proteome</keyword>
<comment type="caution">
    <text evidence="3">The sequence shown here is derived from an EMBL/GenBank/DDBJ whole genome shotgun (WGS) entry which is preliminary data.</text>
</comment>
<dbReference type="InterPro" id="IPR012495">
    <property type="entry name" value="TadE-like_dom"/>
</dbReference>
<sequence>MKQHKGIYMVEFSIVAGVFFLLLFGAIEVGRLLYTYSVLQEASRRAARLAVVCHPSTDIDNLALFNGAELVPNLGPSNLVIRYLNKNGNDASAPDGSDIYLVRAEIRNYQHQFLVPGLYRTLNSPTFFTTLPRESLGVFRGGTTTCS</sequence>
<dbReference type="AlphaFoldDB" id="A0A972JIB7"/>
<gene>
    <name evidence="3" type="ORF">HC757_06600</name>
</gene>
<evidence type="ECO:0000313" key="4">
    <source>
        <dbReference type="Proteomes" id="UP000737113"/>
    </source>
</evidence>
<feature type="domain" description="TadE-like" evidence="2">
    <location>
        <begin position="6"/>
        <end position="48"/>
    </location>
</feature>
<evidence type="ECO:0000259" key="2">
    <source>
        <dbReference type="Pfam" id="PF07811"/>
    </source>
</evidence>
<dbReference type="RefSeq" id="WP_169563518.1">
    <property type="nucleotide sequence ID" value="NZ_JAAXYH010000003.1"/>
</dbReference>